<evidence type="ECO:0000259" key="7">
    <source>
        <dbReference type="PROSITE" id="PS50850"/>
    </source>
</evidence>
<dbReference type="AlphaFoldDB" id="A0AAV9Q0I3"/>
<evidence type="ECO:0000313" key="8">
    <source>
        <dbReference type="EMBL" id="KAK5530523.1"/>
    </source>
</evidence>
<dbReference type="EMBL" id="JAXLQG010000019">
    <property type="protein sequence ID" value="KAK5530523.1"/>
    <property type="molecule type" value="Genomic_DNA"/>
</dbReference>
<dbReference type="PRINTS" id="PR01036">
    <property type="entry name" value="TCRTETB"/>
</dbReference>
<dbReference type="Pfam" id="PF07690">
    <property type="entry name" value="MFS_1"/>
    <property type="match status" value="1"/>
</dbReference>
<dbReference type="InterPro" id="IPR011701">
    <property type="entry name" value="MFS"/>
</dbReference>
<dbReference type="PANTHER" id="PTHR42718:SF27">
    <property type="entry name" value="TRANSPORTER, PUTATIVE-RELATED"/>
    <property type="match status" value="1"/>
</dbReference>
<feature type="transmembrane region" description="Helical" evidence="6">
    <location>
        <begin position="147"/>
        <end position="169"/>
    </location>
</feature>
<dbReference type="Gene3D" id="1.20.1250.20">
    <property type="entry name" value="MFS general substrate transporter like domains"/>
    <property type="match status" value="2"/>
</dbReference>
<evidence type="ECO:0000256" key="3">
    <source>
        <dbReference type="ARBA" id="ARBA00022989"/>
    </source>
</evidence>
<dbReference type="GO" id="GO:0016020">
    <property type="term" value="C:membrane"/>
    <property type="evidence" value="ECO:0007669"/>
    <property type="project" value="UniProtKB-SubCell"/>
</dbReference>
<dbReference type="Proteomes" id="UP001345827">
    <property type="component" value="Unassembled WGS sequence"/>
</dbReference>
<keyword evidence="3 6" id="KW-1133">Transmembrane helix</keyword>
<evidence type="ECO:0000256" key="1">
    <source>
        <dbReference type="ARBA" id="ARBA00004141"/>
    </source>
</evidence>
<comment type="caution">
    <text evidence="8">The sequence shown here is derived from an EMBL/GenBank/DDBJ whole genome shotgun (WGS) entry which is preliminary data.</text>
</comment>
<keyword evidence="4 6" id="KW-0472">Membrane</keyword>
<reference evidence="8 9" key="1">
    <citation type="submission" date="2023-06" db="EMBL/GenBank/DDBJ databases">
        <title>Black Yeasts Isolated from many extreme environments.</title>
        <authorList>
            <person name="Coleine C."/>
            <person name="Stajich J.E."/>
            <person name="Selbmann L."/>
        </authorList>
    </citation>
    <scope>NUCLEOTIDE SEQUENCE [LARGE SCALE GENOMIC DNA]</scope>
    <source>
        <strain evidence="8 9">CCFEE 5887</strain>
    </source>
</reference>
<keyword evidence="9" id="KW-1185">Reference proteome</keyword>
<feature type="region of interest" description="Disordered" evidence="5">
    <location>
        <begin position="19"/>
        <end position="46"/>
    </location>
</feature>
<evidence type="ECO:0000313" key="9">
    <source>
        <dbReference type="Proteomes" id="UP001345827"/>
    </source>
</evidence>
<feature type="transmembrane region" description="Helical" evidence="6">
    <location>
        <begin position="91"/>
        <end position="109"/>
    </location>
</feature>
<feature type="transmembrane region" description="Helical" evidence="6">
    <location>
        <begin position="426"/>
        <end position="446"/>
    </location>
</feature>
<gene>
    <name evidence="8" type="ORF">LTR25_009101</name>
</gene>
<feature type="transmembrane region" description="Helical" evidence="6">
    <location>
        <begin position="181"/>
        <end position="204"/>
    </location>
</feature>
<accession>A0AAV9Q0I3</accession>
<protein>
    <recommendedName>
        <fullName evidence="7">Major facilitator superfamily (MFS) profile domain-containing protein</fullName>
    </recommendedName>
</protein>
<proteinExistence type="predicted"/>
<feature type="transmembrane region" description="Helical" evidence="6">
    <location>
        <begin position="121"/>
        <end position="141"/>
    </location>
</feature>
<dbReference type="InterPro" id="IPR036259">
    <property type="entry name" value="MFS_trans_sf"/>
</dbReference>
<dbReference type="PANTHER" id="PTHR42718">
    <property type="entry name" value="MAJOR FACILITATOR SUPERFAMILY MULTIDRUG TRANSPORTER MFSC"/>
    <property type="match status" value="1"/>
</dbReference>
<dbReference type="PROSITE" id="PS50850">
    <property type="entry name" value="MFS"/>
    <property type="match status" value="1"/>
</dbReference>
<sequence length="457" mass="48169">MATATATLVTEAHELRAIHSGTAQAPHESGVWDDPGRTIAEPAAPNPSNVRIATTIAQLASINLLSSFTNGVITVGLPTIARDISLARELYLWPISVFGLTCGSMLLMAGSIADVVGARRVELLGCFMLGVFSLACGLADTGLQLTLFRAFQGVAMAIHLPATVSIVTATIPKGKARNMAFAALGFARDIGYAVGLVLSGVLIQTSGWRLNFYLAGGAMLILATVAVWGLPKEQGISTSSEGFIKELYHKIDWAGSIIISGGLALLTYALAFQEIQDAGTLTTSLQLLPNVVVGVVLGLSCGLFVDKVAAGWLVTITSILCACAPLLMAIMNPRWTYWYMAFWAQALSPVSVDVLFTVGMLIVSDVFPDKSQALAGAVFNTVGQFGLSFGVGLCQLVALGITGNQAQASHGSELPEGDTLLRGYRAAFWTMHGFMLLCTIVALFGLRRVGKVGLKRD</sequence>
<feature type="domain" description="Major facilitator superfamily (MFS) profile" evidence="7">
    <location>
        <begin position="55"/>
        <end position="450"/>
    </location>
</feature>
<dbReference type="InterPro" id="IPR020846">
    <property type="entry name" value="MFS_dom"/>
</dbReference>
<feature type="transmembrane region" description="Helical" evidence="6">
    <location>
        <begin position="312"/>
        <end position="331"/>
    </location>
</feature>
<dbReference type="SUPFAM" id="SSF103473">
    <property type="entry name" value="MFS general substrate transporter"/>
    <property type="match status" value="1"/>
</dbReference>
<feature type="transmembrane region" description="Helical" evidence="6">
    <location>
        <begin position="337"/>
        <end position="364"/>
    </location>
</feature>
<comment type="subcellular location">
    <subcellularLocation>
        <location evidence="1">Membrane</location>
        <topology evidence="1">Multi-pass membrane protein</topology>
    </subcellularLocation>
</comment>
<feature type="transmembrane region" description="Helical" evidence="6">
    <location>
        <begin position="385"/>
        <end position="406"/>
    </location>
</feature>
<evidence type="ECO:0000256" key="4">
    <source>
        <dbReference type="ARBA" id="ARBA00023136"/>
    </source>
</evidence>
<feature type="transmembrane region" description="Helical" evidence="6">
    <location>
        <begin position="251"/>
        <end position="272"/>
    </location>
</feature>
<evidence type="ECO:0000256" key="2">
    <source>
        <dbReference type="ARBA" id="ARBA00022692"/>
    </source>
</evidence>
<evidence type="ECO:0000256" key="6">
    <source>
        <dbReference type="SAM" id="Phobius"/>
    </source>
</evidence>
<evidence type="ECO:0000256" key="5">
    <source>
        <dbReference type="SAM" id="MobiDB-lite"/>
    </source>
</evidence>
<keyword evidence="2 6" id="KW-0812">Transmembrane</keyword>
<organism evidence="8 9">
    <name type="scientific">Vermiconidia calcicola</name>
    <dbReference type="NCBI Taxonomy" id="1690605"/>
    <lineage>
        <taxon>Eukaryota</taxon>
        <taxon>Fungi</taxon>
        <taxon>Dikarya</taxon>
        <taxon>Ascomycota</taxon>
        <taxon>Pezizomycotina</taxon>
        <taxon>Dothideomycetes</taxon>
        <taxon>Dothideomycetidae</taxon>
        <taxon>Mycosphaerellales</taxon>
        <taxon>Extremaceae</taxon>
        <taxon>Vermiconidia</taxon>
    </lineage>
</organism>
<name>A0AAV9Q0I3_9PEZI</name>
<dbReference type="GO" id="GO:0022857">
    <property type="term" value="F:transmembrane transporter activity"/>
    <property type="evidence" value="ECO:0007669"/>
    <property type="project" value="InterPro"/>
</dbReference>
<feature type="transmembrane region" description="Helical" evidence="6">
    <location>
        <begin position="284"/>
        <end position="305"/>
    </location>
</feature>
<feature type="transmembrane region" description="Helical" evidence="6">
    <location>
        <begin position="210"/>
        <end position="230"/>
    </location>
</feature>